<dbReference type="AlphaFoldDB" id="A0A975NP68"/>
<organism evidence="1 2">
    <name type="scientific">Bradyrhizobium sediminis</name>
    <dbReference type="NCBI Taxonomy" id="2840469"/>
    <lineage>
        <taxon>Bacteria</taxon>
        <taxon>Pseudomonadati</taxon>
        <taxon>Pseudomonadota</taxon>
        <taxon>Alphaproteobacteria</taxon>
        <taxon>Hyphomicrobiales</taxon>
        <taxon>Nitrobacteraceae</taxon>
        <taxon>Bradyrhizobium</taxon>
    </lineage>
</organism>
<sequence>MTTHAQASKAKISKDGLTATVSIAVNFIQRGGRKQILSPAGTAPWSPAPRLDSALVKAVVRAHRWRQMLESGEYASSAELAKAEKVNDSYLSRILRLTLIAPDITEAILSGRQPSTLQLDDLLKPLPAEWERQRSKLRVRQ</sequence>
<dbReference type="Proteomes" id="UP000680805">
    <property type="component" value="Chromosome"/>
</dbReference>
<protein>
    <recommendedName>
        <fullName evidence="3">LacI family transcriptional regulator</fullName>
    </recommendedName>
</protein>
<reference evidence="1" key="1">
    <citation type="submission" date="2021-06" db="EMBL/GenBank/DDBJ databases">
        <title>Bradyrhizobium sp. S2-11-2 Genome sequencing.</title>
        <authorList>
            <person name="Jin L."/>
        </authorList>
    </citation>
    <scope>NUCLEOTIDE SEQUENCE</scope>
    <source>
        <strain evidence="1">S2-11-2</strain>
    </source>
</reference>
<evidence type="ECO:0000313" key="1">
    <source>
        <dbReference type="EMBL" id="QWG18803.1"/>
    </source>
</evidence>
<gene>
    <name evidence="1" type="ORF">KMZ68_02605</name>
</gene>
<name>A0A975NP68_9BRAD</name>
<dbReference type="KEGG" id="bsei:KMZ68_02605"/>
<dbReference type="SUPFAM" id="SSF109709">
    <property type="entry name" value="KorB DNA-binding domain-like"/>
    <property type="match status" value="1"/>
</dbReference>
<evidence type="ECO:0008006" key="3">
    <source>
        <dbReference type="Google" id="ProtNLM"/>
    </source>
</evidence>
<dbReference type="EMBL" id="CP076135">
    <property type="protein sequence ID" value="QWG18803.1"/>
    <property type="molecule type" value="Genomic_DNA"/>
</dbReference>
<dbReference type="RefSeq" id="WP_215614357.1">
    <property type="nucleotide sequence ID" value="NZ_CP076135.1"/>
</dbReference>
<evidence type="ECO:0000313" key="2">
    <source>
        <dbReference type="Proteomes" id="UP000680805"/>
    </source>
</evidence>
<proteinExistence type="predicted"/>
<accession>A0A975NP68</accession>
<dbReference type="Gene3D" id="1.10.10.2830">
    <property type="match status" value="1"/>
</dbReference>